<dbReference type="InterPro" id="IPR006115">
    <property type="entry name" value="6PGDH_NADP-bd"/>
</dbReference>
<evidence type="ECO:0000256" key="2">
    <source>
        <dbReference type="ARBA" id="ARBA00006013"/>
    </source>
</evidence>
<dbReference type="EC" id="1.1.1.31" evidence="3"/>
<comment type="caution">
    <text evidence="9">The sequence shown here is derived from an EMBL/GenBank/DDBJ whole genome shotgun (WGS) entry which is preliminary data.</text>
</comment>
<dbReference type="PROSITE" id="PS00895">
    <property type="entry name" value="3_HYDROXYISOBUT_DH"/>
    <property type="match status" value="1"/>
</dbReference>
<comment type="catalytic activity">
    <reaction evidence="7">
        <text>3-hydroxy-2-methylpropanoate + NAD(+) = 2-methyl-3-oxopropanoate + NADH + H(+)</text>
        <dbReference type="Rhea" id="RHEA:17681"/>
        <dbReference type="ChEBI" id="CHEBI:11805"/>
        <dbReference type="ChEBI" id="CHEBI:15378"/>
        <dbReference type="ChEBI" id="CHEBI:57540"/>
        <dbReference type="ChEBI" id="CHEBI:57700"/>
        <dbReference type="ChEBI" id="CHEBI:57945"/>
        <dbReference type="EC" id="1.1.1.31"/>
    </reaction>
</comment>
<dbReference type="PANTHER" id="PTHR22981:SF7">
    <property type="entry name" value="3-HYDROXYISOBUTYRATE DEHYDROGENASE, MITOCHONDRIAL"/>
    <property type="match status" value="1"/>
</dbReference>
<dbReference type="InterPro" id="IPR002204">
    <property type="entry name" value="3-OH-isobutyrate_DH-rel_CS"/>
</dbReference>
<feature type="non-terminal residue" evidence="9">
    <location>
        <position position="1"/>
    </location>
</feature>
<comment type="pathway">
    <text evidence="1">Amino-acid degradation; L-valine degradation.</text>
</comment>
<keyword evidence="6" id="KW-0520">NAD</keyword>
<evidence type="ECO:0000256" key="6">
    <source>
        <dbReference type="ARBA" id="ARBA00023027"/>
    </source>
</evidence>
<gene>
    <name evidence="9" type="ORF">BOX15_Mlig008395g2</name>
</gene>
<evidence type="ECO:0000313" key="9">
    <source>
        <dbReference type="EMBL" id="PAA57599.1"/>
    </source>
</evidence>
<dbReference type="Proteomes" id="UP000215902">
    <property type="component" value="Unassembled WGS sequence"/>
</dbReference>
<evidence type="ECO:0000256" key="7">
    <source>
        <dbReference type="ARBA" id="ARBA00049197"/>
    </source>
</evidence>
<name>A0A267E9W6_9PLAT</name>
<dbReference type="Pfam" id="PF03446">
    <property type="entry name" value="NAD_binding_2"/>
    <property type="match status" value="1"/>
</dbReference>
<dbReference type="SUPFAM" id="SSF51735">
    <property type="entry name" value="NAD(P)-binding Rossmann-fold domains"/>
    <property type="match status" value="1"/>
</dbReference>
<keyword evidence="5" id="KW-0560">Oxidoreductase</keyword>
<dbReference type="Gene3D" id="3.40.50.720">
    <property type="entry name" value="NAD(P)-binding Rossmann-like Domain"/>
    <property type="match status" value="1"/>
</dbReference>
<dbReference type="STRING" id="282301.A0A267E9W6"/>
<evidence type="ECO:0000256" key="5">
    <source>
        <dbReference type="ARBA" id="ARBA00023002"/>
    </source>
</evidence>
<evidence type="ECO:0000256" key="3">
    <source>
        <dbReference type="ARBA" id="ARBA00012991"/>
    </source>
</evidence>
<accession>A0A267E9W6</accession>
<dbReference type="GO" id="GO:0050661">
    <property type="term" value="F:NADP binding"/>
    <property type="evidence" value="ECO:0007669"/>
    <property type="project" value="InterPro"/>
</dbReference>
<dbReference type="EMBL" id="NIVC01002467">
    <property type="protein sequence ID" value="PAA57599.1"/>
    <property type="molecule type" value="Genomic_DNA"/>
</dbReference>
<dbReference type="GO" id="GO:0009083">
    <property type="term" value="P:branched-chain amino acid catabolic process"/>
    <property type="evidence" value="ECO:0007669"/>
    <property type="project" value="UniProtKB-KW"/>
</dbReference>
<proteinExistence type="inferred from homology"/>
<comment type="similarity">
    <text evidence="2">Belongs to the HIBADH-related family. 3-hydroxyisobutyrate dehydrogenase subfamily.</text>
</comment>
<evidence type="ECO:0000256" key="4">
    <source>
        <dbReference type="ARBA" id="ARBA00022456"/>
    </source>
</evidence>
<evidence type="ECO:0000259" key="8">
    <source>
        <dbReference type="Pfam" id="PF03446"/>
    </source>
</evidence>
<dbReference type="AlphaFoldDB" id="A0A267E9W6"/>
<dbReference type="InterPro" id="IPR036291">
    <property type="entry name" value="NAD(P)-bd_dom_sf"/>
</dbReference>
<dbReference type="OrthoDB" id="435038at2759"/>
<organism evidence="9 10">
    <name type="scientific">Macrostomum lignano</name>
    <dbReference type="NCBI Taxonomy" id="282301"/>
    <lineage>
        <taxon>Eukaryota</taxon>
        <taxon>Metazoa</taxon>
        <taxon>Spiralia</taxon>
        <taxon>Lophotrochozoa</taxon>
        <taxon>Platyhelminthes</taxon>
        <taxon>Rhabditophora</taxon>
        <taxon>Macrostomorpha</taxon>
        <taxon>Macrostomida</taxon>
        <taxon>Macrostomidae</taxon>
        <taxon>Macrostomum</taxon>
    </lineage>
</organism>
<keyword evidence="10" id="KW-1185">Reference proteome</keyword>
<keyword evidence="4" id="KW-0101">Branched-chain amino acid catabolism</keyword>
<sequence>YPRVPQTMPARNLLRLTLVARRSVSTASASQLGFIGLGNMGASMATNLAKAGHQVRVFDVSRAAIDAVVAGSEGRASVASSANEVVPGASAVVTMLPSSKEVTQIYSGSMASWLPAKAMAPCLLTAPLASRACARRLPKRRNRLARCTSTPQSAVALWQQKMPS</sequence>
<evidence type="ECO:0000313" key="10">
    <source>
        <dbReference type="Proteomes" id="UP000215902"/>
    </source>
</evidence>
<dbReference type="PANTHER" id="PTHR22981">
    <property type="entry name" value="3-HYDROXYISOBUTYRATE DEHYDROGENASE-RELATED"/>
    <property type="match status" value="1"/>
</dbReference>
<protein>
    <recommendedName>
        <fullName evidence="3">3-hydroxyisobutyrate dehydrogenase</fullName>
        <ecNumber evidence="3">1.1.1.31</ecNumber>
    </recommendedName>
</protein>
<evidence type="ECO:0000256" key="1">
    <source>
        <dbReference type="ARBA" id="ARBA00005109"/>
    </source>
</evidence>
<reference evidence="9 10" key="1">
    <citation type="submission" date="2017-06" db="EMBL/GenBank/DDBJ databases">
        <title>A platform for efficient transgenesis in Macrostomum lignano, a flatworm model organism for stem cell research.</title>
        <authorList>
            <person name="Berezikov E."/>
        </authorList>
    </citation>
    <scope>NUCLEOTIDE SEQUENCE [LARGE SCALE GENOMIC DNA]</scope>
    <source>
        <strain evidence="9">DV1</strain>
        <tissue evidence="9">Whole organism</tissue>
    </source>
</reference>
<feature type="domain" description="6-phosphogluconate dehydrogenase NADP-binding" evidence="8">
    <location>
        <begin position="31"/>
        <end position="108"/>
    </location>
</feature>
<dbReference type="GO" id="GO:0008442">
    <property type="term" value="F:3-hydroxyisobutyrate dehydrogenase activity"/>
    <property type="evidence" value="ECO:0007669"/>
    <property type="project" value="UniProtKB-EC"/>
</dbReference>